<gene>
    <name evidence="1" type="ORF">A4H97_07375</name>
</gene>
<dbReference type="EMBL" id="LVXG01000023">
    <property type="protein sequence ID" value="OQP47316.1"/>
    <property type="molecule type" value="Genomic_DNA"/>
</dbReference>
<dbReference type="Proteomes" id="UP000192610">
    <property type="component" value="Unassembled WGS sequence"/>
</dbReference>
<dbReference type="AlphaFoldDB" id="A0A1V9EMH1"/>
<reference evidence="2" key="1">
    <citation type="submission" date="2016-04" db="EMBL/GenBank/DDBJ databases">
        <authorList>
            <person name="Chen L."/>
            <person name="Zhuang W."/>
            <person name="Wang G."/>
        </authorList>
    </citation>
    <scope>NUCLEOTIDE SEQUENCE [LARGE SCALE GENOMIC DNA]</scope>
    <source>
        <strain evidence="2">17621</strain>
    </source>
</reference>
<protein>
    <recommendedName>
        <fullName evidence="3">HTH cro/C1-type domain-containing protein</fullName>
    </recommendedName>
</protein>
<keyword evidence="2" id="KW-1185">Reference proteome</keyword>
<dbReference type="STRING" id="354355.SAMN05660816_01499"/>
<organism evidence="1 2">
    <name type="scientific">Niastella yeongjuensis</name>
    <dbReference type="NCBI Taxonomy" id="354355"/>
    <lineage>
        <taxon>Bacteria</taxon>
        <taxon>Pseudomonadati</taxon>
        <taxon>Bacteroidota</taxon>
        <taxon>Chitinophagia</taxon>
        <taxon>Chitinophagales</taxon>
        <taxon>Chitinophagaceae</taxon>
        <taxon>Niastella</taxon>
    </lineage>
</organism>
<evidence type="ECO:0000313" key="1">
    <source>
        <dbReference type="EMBL" id="OQP47316.1"/>
    </source>
</evidence>
<comment type="caution">
    <text evidence="1">The sequence shown here is derived from an EMBL/GenBank/DDBJ whole genome shotgun (WGS) entry which is preliminary data.</text>
</comment>
<name>A0A1V9EMH1_9BACT</name>
<evidence type="ECO:0000313" key="2">
    <source>
        <dbReference type="Proteomes" id="UP000192610"/>
    </source>
</evidence>
<proteinExistence type="predicted"/>
<sequence length="98" mass="11461">MERDPRYKAVKILIEGKHITEFKEIFTHVPKTIMAHDLGTNNNRMTRLIANVDQFTLGELYKISDLLDVDYKTIFTLAHTQHFGNDKRGGKKNLNRQF</sequence>
<accession>A0A1V9EMH1</accession>
<evidence type="ECO:0008006" key="3">
    <source>
        <dbReference type="Google" id="ProtNLM"/>
    </source>
</evidence>